<evidence type="ECO:0000256" key="1">
    <source>
        <dbReference type="SAM" id="MobiDB-lite"/>
    </source>
</evidence>
<dbReference type="STRING" id="234267.Acid_5666"/>
<dbReference type="InParanoid" id="Q01UQ7"/>
<dbReference type="EMBL" id="CP000473">
    <property type="protein sequence ID" value="ABJ86613.1"/>
    <property type="molecule type" value="Genomic_DNA"/>
</dbReference>
<dbReference type="AlphaFoldDB" id="Q01UQ7"/>
<gene>
    <name evidence="2" type="ordered locus">Acid_5666</name>
</gene>
<dbReference type="eggNOG" id="ENOG5032F5Z">
    <property type="taxonomic scope" value="Bacteria"/>
</dbReference>
<name>Q01UQ7_SOLUE</name>
<dbReference type="HOGENOM" id="CLU_1884416_0_0_0"/>
<sequence length="135" mass="13984">MLAADPFVGTWKMDPAKSKFKTGGAPKEQTVTITESGTDLTVNLMGTAADGSAVAYSFTVPAAGGPGKINSAAYDGISSKRPGPKERETNYMKGGKEVFTTHSKISADGKSLTVTSKGLNAMGKSVDGSITYKKQ</sequence>
<accession>Q01UQ7</accession>
<organism evidence="2">
    <name type="scientific">Solibacter usitatus (strain Ellin6076)</name>
    <dbReference type="NCBI Taxonomy" id="234267"/>
    <lineage>
        <taxon>Bacteria</taxon>
        <taxon>Pseudomonadati</taxon>
        <taxon>Acidobacteriota</taxon>
        <taxon>Terriglobia</taxon>
        <taxon>Bryobacterales</taxon>
        <taxon>Solibacteraceae</taxon>
        <taxon>Candidatus Solibacter</taxon>
    </lineage>
</organism>
<evidence type="ECO:0008006" key="3">
    <source>
        <dbReference type="Google" id="ProtNLM"/>
    </source>
</evidence>
<feature type="region of interest" description="Disordered" evidence="1">
    <location>
        <begin position="1"/>
        <end position="29"/>
    </location>
</feature>
<reference evidence="2" key="1">
    <citation type="submission" date="2006-10" db="EMBL/GenBank/DDBJ databases">
        <title>Complete sequence of Solibacter usitatus Ellin6076.</title>
        <authorList>
            <consortium name="US DOE Joint Genome Institute"/>
            <person name="Copeland A."/>
            <person name="Lucas S."/>
            <person name="Lapidus A."/>
            <person name="Barry K."/>
            <person name="Detter J.C."/>
            <person name="Glavina del Rio T."/>
            <person name="Hammon N."/>
            <person name="Israni S."/>
            <person name="Dalin E."/>
            <person name="Tice H."/>
            <person name="Pitluck S."/>
            <person name="Thompson L.S."/>
            <person name="Brettin T."/>
            <person name="Bruce D."/>
            <person name="Han C."/>
            <person name="Tapia R."/>
            <person name="Gilna P."/>
            <person name="Schmutz J."/>
            <person name="Larimer F."/>
            <person name="Land M."/>
            <person name="Hauser L."/>
            <person name="Kyrpides N."/>
            <person name="Mikhailova N."/>
            <person name="Janssen P.H."/>
            <person name="Kuske C.R."/>
            <person name="Richardson P."/>
        </authorList>
    </citation>
    <scope>NUCLEOTIDE SEQUENCE</scope>
    <source>
        <strain evidence="2">Ellin6076</strain>
    </source>
</reference>
<dbReference type="KEGG" id="sus:Acid_5666"/>
<protein>
    <recommendedName>
        <fullName evidence="3">Lipocalin-like domain-containing protein</fullName>
    </recommendedName>
</protein>
<evidence type="ECO:0000313" key="2">
    <source>
        <dbReference type="EMBL" id="ABJ86613.1"/>
    </source>
</evidence>
<proteinExistence type="predicted"/>